<evidence type="ECO:0000256" key="3">
    <source>
        <dbReference type="SAM" id="Phobius"/>
    </source>
</evidence>
<feature type="region of interest" description="Disordered" evidence="2">
    <location>
        <begin position="270"/>
        <end position="307"/>
    </location>
</feature>
<dbReference type="SMART" id="SM00184">
    <property type="entry name" value="RING"/>
    <property type="match status" value="1"/>
</dbReference>
<feature type="transmembrane region" description="Helical" evidence="3">
    <location>
        <begin position="202"/>
        <end position="227"/>
    </location>
</feature>
<feature type="signal peptide" evidence="4">
    <location>
        <begin position="1"/>
        <end position="19"/>
    </location>
</feature>
<keyword evidence="1" id="KW-0479">Metal-binding</keyword>
<dbReference type="GO" id="GO:0005737">
    <property type="term" value="C:cytoplasm"/>
    <property type="evidence" value="ECO:0007669"/>
    <property type="project" value="TreeGrafter"/>
</dbReference>
<keyword evidence="1" id="KW-0863">Zinc-finger</keyword>
<dbReference type="CDD" id="cd16454">
    <property type="entry name" value="RING-H2_PA-TM-RING"/>
    <property type="match status" value="1"/>
</dbReference>
<gene>
    <name evidence="6" type="ORF">LTR09_009337</name>
</gene>
<evidence type="ECO:0000259" key="5">
    <source>
        <dbReference type="PROSITE" id="PS50089"/>
    </source>
</evidence>
<dbReference type="Proteomes" id="UP001271007">
    <property type="component" value="Unassembled WGS sequence"/>
</dbReference>
<dbReference type="GO" id="GO:0006511">
    <property type="term" value="P:ubiquitin-dependent protein catabolic process"/>
    <property type="evidence" value="ECO:0007669"/>
    <property type="project" value="TreeGrafter"/>
</dbReference>
<feature type="region of interest" description="Disordered" evidence="2">
    <location>
        <begin position="471"/>
        <end position="527"/>
    </location>
</feature>
<keyword evidence="4" id="KW-0732">Signal</keyword>
<dbReference type="InterPro" id="IPR013083">
    <property type="entry name" value="Znf_RING/FYVE/PHD"/>
</dbReference>
<evidence type="ECO:0000313" key="6">
    <source>
        <dbReference type="EMBL" id="KAK3049418.1"/>
    </source>
</evidence>
<keyword evidence="3" id="KW-1133">Transmembrane helix</keyword>
<proteinExistence type="predicted"/>
<dbReference type="SUPFAM" id="SSF57850">
    <property type="entry name" value="RING/U-box"/>
    <property type="match status" value="1"/>
</dbReference>
<feature type="compositionally biased region" description="Basic and acidic residues" evidence="2">
    <location>
        <begin position="297"/>
        <end position="307"/>
    </location>
</feature>
<name>A0AAJ0DFX5_9PEZI</name>
<dbReference type="Pfam" id="PF13639">
    <property type="entry name" value="zf-RING_2"/>
    <property type="match status" value="1"/>
</dbReference>
<dbReference type="PANTHER" id="PTHR22765">
    <property type="entry name" value="RING FINGER AND PROTEASE ASSOCIATED DOMAIN-CONTAINING"/>
    <property type="match status" value="1"/>
</dbReference>
<dbReference type="GO" id="GO:0061630">
    <property type="term" value="F:ubiquitin protein ligase activity"/>
    <property type="evidence" value="ECO:0007669"/>
    <property type="project" value="TreeGrafter"/>
</dbReference>
<dbReference type="InterPro" id="IPR001841">
    <property type="entry name" value="Znf_RING"/>
</dbReference>
<dbReference type="Gene3D" id="3.30.40.10">
    <property type="entry name" value="Zinc/RING finger domain, C3HC4 (zinc finger)"/>
    <property type="match status" value="1"/>
</dbReference>
<dbReference type="InterPro" id="IPR051826">
    <property type="entry name" value="E3_ubiquitin-ligase_domain"/>
</dbReference>
<feature type="compositionally biased region" description="Basic residues" evidence="2">
    <location>
        <begin position="486"/>
        <end position="499"/>
    </location>
</feature>
<comment type="caution">
    <text evidence="6">The sequence shown here is derived from an EMBL/GenBank/DDBJ whole genome shotgun (WGS) entry which is preliminary data.</text>
</comment>
<feature type="chain" id="PRO_5042471315" description="RING-type domain-containing protein" evidence="4">
    <location>
        <begin position="20"/>
        <end position="527"/>
    </location>
</feature>
<keyword evidence="3" id="KW-0812">Transmembrane</keyword>
<keyword evidence="7" id="KW-1185">Reference proteome</keyword>
<evidence type="ECO:0000313" key="7">
    <source>
        <dbReference type="Proteomes" id="UP001271007"/>
    </source>
</evidence>
<feature type="domain" description="RING-type" evidence="5">
    <location>
        <begin position="335"/>
        <end position="377"/>
    </location>
</feature>
<protein>
    <recommendedName>
        <fullName evidence="5">RING-type domain-containing protein</fullName>
    </recommendedName>
</protein>
<feature type="compositionally biased region" description="Basic and acidic residues" evidence="2">
    <location>
        <begin position="471"/>
        <end position="485"/>
    </location>
</feature>
<organism evidence="6 7">
    <name type="scientific">Extremus antarcticus</name>
    <dbReference type="NCBI Taxonomy" id="702011"/>
    <lineage>
        <taxon>Eukaryota</taxon>
        <taxon>Fungi</taxon>
        <taxon>Dikarya</taxon>
        <taxon>Ascomycota</taxon>
        <taxon>Pezizomycotina</taxon>
        <taxon>Dothideomycetes</taxon>
        <taxon>Dothideomycetidae</taxon>
        <taxon>Mycosphaerellales</taxon>
        <taxon>Extremaceae</taxon>
        <taxon>Extremus</taxon>
    </lineage>
</organism>
<keyword evidence="3" id="KW-0472">Membrane</keyword>
<sequence length="527" mass="57380">MARLLGLAAMAGVLALSAAEMIIPTNWTAQEAAMSSDSTLMMQISVNERMVPLAPVLVLTTGGKMDIPPTGLSGPLLLATPNNVLNAESKQVLFISCDQYTGQIQADQVFAQAWQTNVTSIVLYSRYSDWCQLTSYTEDYPWIYSLTNRTDSAKLLEETQSAGSQAVYATIGSSTMRTVNGNGTESGNNGQHNSVAGTPSTAVAMIILYSITGIISALFLVIIVTGAMRAHRHPERYGPRNVIGRPRQSRARGIARAVVDSLPLVKFGEQRTDEPKPTDVELAENASERNATADGTTKTEDQPVDGRHSIEEGIAAATTAERSNTDTANPDHLGCSICTEDFQAGEDQRVLPCDHRFHPACIDPWLLNVSGTCPLCRIDLRPPPEEAGETGEVDEHGNPILREPGAELNLTPGVAAEPLPRMGVRRSLIEGFRDIGRPTHRVQSAQARAMNRDDRLAALRVLREERMEMQRRASAEQNAEEERSTRQRLRRVFGIRTRRTGSSGEVDTEPAPEDPRAAPPGFYRGIG</sequence>
<dbReference type="GO" id="GO:0008270">
    <property type="term" value="F:zinc ion binding"/>
    <property type="evidence" value="ECO:0007669"/>
    <property type="project" value="UniProtKB-KW"/>
</dbReference>
<reference evidence="6" key="1">
    <citation type="submission" date="2023-04" db="EMBL/GenBank/DDBJ databases">
        <title>Black Yeasts Isolated from many extreme environments.</title>
        <authorList>
            <person name="Coleine C."/>
            <person name="Stajich J.E."/>
            <person name="Selbmann L."/>
        </authorList>
    </citation>
    <scope>NUCLEOTIDE SEQUENCE</scope>
    <source>
        <strain evidence="6">CCFEE 5312</strain>
    </source>
</reference>
<feature type="compositionally biased region" description="Basic and acidic residues" evidence="2">
    <location>
        <begin position="270"/>
        <end position="279"/>
    </location>
</feature>
<evidence type="ECO:0000256" key="1">
    <source>
        <dbReference type="PROSITE-ProRule" id="PRU00175"/>
    </source>
</evidence>
<dbReference type="EMBL" id="JAWDJX010000040">
    <property type="protein sequence ID" value="KAK3049418.1"/>
    <property type="molecule type" value="Genomic_DNA"/>
</dbReference>
<dbReference type="PANTHER" id="PTHR22765:SF416">
    <property type="entry name" value="E3 UBIQUITIN-PROTEIN LIGASE GODZILLA"/>
    <property type="match status" value="1"/>
</dbReference>
<evidence type="ECO:0000256" key="2">
    <source>
        <dbReference type="SAM" id="MobiDB-lite"/>
    </source>
</evidence>
<dbReference type="PROSITE" id="PS50089">
    <property type="entry name" value="ZF_RING_2"/>
    <property type="match status" value="1"/>
</dbReference>
<evidence type="ECO:0000256" key="4">
    <source>
        <dbReference type="SAM" id="SignalP"/>
    </source>
</evidence>
<dbReference type="AlphaFoldDB" id="A0AAJ0DFX5"/>
<keyword evidence="1" id="KW-0862">Zinc</keyword>
<accession>A0AAJ0DFX5</accession>